<evidence type="ECO:0008006" key="4">
    <source>
        <dbReference type="Google" id="ProtNLM"/>
    </source>
</evidence>
<protein>
    <recommendedName>
        <fullName evidence="4">AAA+ family ATPase</fullName>
    </recommendedName>
</protein>
<evidence type="ECO:0000256" key="1">
    <source>
        <dbReference type="SAM" id="SignalP"/>
    </source>
</evidence>
<proteinExistence type="predicted"/>
<evidence type="ECO:0000313" key="2">
    <source>
        <dbReference type="EMBL" id="RMA41621.1"/>
    </source>
</evidence>
<organism evidence="2 3">
    <name type="scientific">Rhodophyticola porphyridii</name>
    <dbReference type="NCBI Taxonomy" id="1852017"/>
    <lineage>
        <taxon>Bacteria</taxon>
        <taxon>Pseudomonadati</taxon>
        <taxon>Pseudomonadota</taxon>
        <taxon>Alphaproteobacteria</taxon>
        <taxon>Rhodobacterales</taxon>
        <taxon>Roseobacteraceae</taxon>
        <taxon>Rhodophyticola</taxon>
    </lineage>
</organism>
<sequence length="120" mass="13209">MKQLAPAALVALSLLAVPAPALAQDGAEPESDFREGLDLFARGAELILEGLREEMEPMLEEIQPFLEQEMLPFMQGLADAMDDMTAYHPPERLPNGDIIIRRRDDMPVLPEPGEGGEVEL</sequence>
<gene>
    <name evidence="2" type="ORF">D9R08_12125</name>
</gene>
<dbReference type="RefSeq" id="WP_121898335.1">
    <property type="nucleotide sequence ID" value="NZ_RCNT01000006.1"/>
</dbReference>
<evidence type="ECO:0000313" key="3">
    <source>
        <dbReference type="Proteomes" id="UP000281343"/>
    </source>
</evidence>
<feature type="chain" id="PRO_5018327531" description="AAA+ family ATPase" evidence="1">
    <location>
        <begin position="24"/>
        <end position="120"/>
    </location>
</feature>
<dbReference type="AlphaFoldDB" id="A0A3L9XYB7"/>
<keyword evidence="1" id="KW-0732">Signal</keyword>
<keyword evidence="3" id="KW-1185">Reference proteome</keyword>
<dbReference type="EMBL" id="RCNT01000006">
    <property type="protein sequence ID" value="RMA41621.1"/>
    <property type="molecule type" value="Genomic_DNA"/>
</dbReference>
<reference evidence="2 3" key="1">
    <citation type="submission" date="2018-10" db="EMBL/GenBank/DDBJ databases">
        <authorList>
            <person name="Jung H.S."/>
            <person name="Jeon C.O."/>
        </authorList>
    </citation>
    <scope>NUCLEOTIDE SEQUENCE [LARGE SCALE GENOMIC DNA]</scope>
    <source>
        <strain evidence="2 3">MA-7-27</strain>
    </source>
</reference>
<accession>A0A3L9XYB7</accession>
<comment type="caution">
    <text evidence="2">The sequence shown here is derived from an EMBL/GenBank/DDBJ whole genome shotgun (WGS) entry which is preliminary data.</text>
</comment>
<dbReference type="Proteomes" id="UP000281343">
    <property type="component" value="Unassembled WGS sequence"/>
</dbReference>
<dbReference type="OrthoDB" id="7308154at2"/>
<feature type="signal peptide" evidence="1">
    <location>
        <begin position="1"/>
        <end position="23"/>
    </location>
</feature>
<name>A0A3L9XYB7_9RHOB</name>